<comment type="function">
    <text evidence="8">Converts the free carboxyl group of a malonyl-thioester to its methyl ester by transfer of a methyl group from S-adenosyl-L-methionine (SAM). It allows to synthesize pimeloyl-ACP via the fatty acid synthetic pathway.</text>
</comment>
<dbReference type="InterPro" id="IPR011814">
    <property type="entry name" value="BioC"/>
</dbReference>
<dbReference type="InterPro" id="IPR050602">
    <property type="entry name" value="Malonyl-ACP_OMT"/>
</dbReference>
<comment type="catalytic activity">
    <reaction evidence="1 8">
        <text>malonyl-[ACP] + S-adenosyl-L-methionine = malonyl-[ACP] methyl ester + S-adenosyl-L-homocysteine</text>
        <dbReference type="Rhea" id="RHEA:17105"/>
        <dbReference type="Rhea" id="RHEA-COMP:9623"/>
        <dbReference type="Rhea" id="RHEA-COMP:9954"/>
        <dbReference type="ChEBI" id="CHEBI:57856"/>
        <dbReference type="ChEBI" id="CHEBI:59789"/>
        <dbReference type="ChEBI" id="CHEBI:78449"/>
        <dbReference type="ChEBI" id="CHEBI:78845"/>
        <dbReference type="EC" id="2.1.1.197"/>
    </reaction>
</comment>
<comment type="similarity">
    <text evidence="8">Belongs to the methyltransferase superfamily.</text>
</comment>
<keyword evidence="4 8" id="KW-0489">Methyltransferase</keyword>
<dbReference type="Proteomes" id="UP000231409">
    <property type="component" value="Unassembled WGS sequence"/>
</dbReference>
<keyword evidence="7 8" id="KW-0093">Biotin biosynthesis</keyword>
<dbReference type="SUPFAM" id="SSF53335">
    <property type="entry name" value="S-adenosyl-L-methionine-dependent methyltransferases"/>
    <property type="match status" value="1"/>
</dbReference>
<comment type="caution">
    <text evidence="10">The sequence shown here is derived from an EMBL/GenBank/DDBJ whole genome shotgun (WGS) entry which is preliminary data.</text>
</comment>
<dbReference type="GO" id="GO:0032259">
    <property type="term" value="P:methylation"/>
    <property type="evidence" value="ECO:0007669"/>
    <property type="project" value="UniProtKB-KW"/>
</dbReference>
<feature type="domain" description="Methyltransferase type 11" evidence="9">
    <location>
        <begin position="65"/>
        <end position="160"/>
    </location>
</feature>
<dbReference type="PANTHER" id="PTHR13090">
    <property type="entry name" value="ARGININE-HYDROXYLASE NDUFAF5, MITOCHONDRIAL"/>
    <property type="match status" value="1"/>
</dbReference>
<organism evidence="10 11">
    <name type="scientific">Marinobacter profundi</name>
    <dbReference type="NCBI Taxonomy" id="2666256"/>
    <lineage>
        <taxon>Bacteria</taxon>
        <taxon>Pseudomonadati</taxon>
        <taxon>Pseudomonadota</taxon>
        <taxon>Gammaproteobacteria</taxon>
        <taxon>Pseudomonadales</taxon>
        <taxon>Marinobacteraceae</taxon>
        <taxon>Marinobacter</taxon>
    </lineage>
</organism>
<reference evidence="10 11" key="1">
    <citation type="submission" date="2017-09" db="EMBL/GenBank/DDBJ databases">
        <title>The draft genome sequences of Marinobacter sp. PWS21.</title>
        <authorList>
            <person name="Cao J."/>
        </authorList>
    </citation>
    <scope>NUCLEOTIDE SEQUENCE [LARGE SCALE GENOMIC DNA]</scope>
    <source>
        <strain evidence="10 11">PWS21</strain>
    </source>
</reference>
<evidence type="ECO:0000256" key="7">
    <source>
        <dbReference type="ARBA" id="ARBA00022756"/>
    </source>
</evidence>
<dbReference type="EMBL" id="NTFH01000010">
    <property type="protein sequence ID" value="PHQ14360.1"/>
    <property type="molecule type" value="Genomic_DNA"/>
</dbReference>
<dbReference type="GO" id="GO:0008757">
    <property type="term" value="F:S-adenosylmethionine-dependent methyltransferase activity"/>
    <property type="evidence" value="ECO:0007669"/>
    <property type="project" value="InterPro"/>
</dbReference>
<dbReference type="NCBIfam" id="TIGR02072">
    <property type="entry name" value="BioC"/>
    <property type="match status" value="1"/>
</dbReference>
<dbReference type="CDD" id="cd02440">
    <property type="entry name" value="AdoMet_MTases"/>
    <property type="match status" value="1"/>
</dbReference>
<dbReference type="PANTHER" id="PTHR13090:SF1">
    <property type="entry name" value="ARGININE-HYDROXYLASE NDUFAF5, MITOCHONDRIAL"/>
    <property type="match status" value="1"/>
</dbReference>
<evidence type="ECO:0000256" key="2">
    <source>
        <dbReference type="ARBA" id="ARBA00004746"/>
    </source>
</evidence>
<keyword evidence="11" id="KW-1185">Reference proteome</keyword>
<comment type="pathway">
    <text evidence="2 8">Cofactor biosynthesis; biotin biosynthesis.</text>
</comment>
<proteinExistence type="inferred from homology"/>
<dbReference type="Pfam" id="PF08241">
    <property type="entry name" value="Methyltransf_11"/>
    <property type="match status" value="1"/>
</dbReference>
<evidence type="ECO:0000256" key="3">
    <source>
        <dbReference type="ARBA" id="ARBA00012327"/>
    </source>
</evidence>
<evidence type="ECO:0000313" key="11">
    <source>
        <dbReference type="Proteomes" id="UP000231409"/>
    </source>
</evidence>
<dbReference type="InterPro" id="IPR029063">
    <property type="entry name" value="SAM-dependent_MTases_sf"/>
</dbReference>
<name>A0A2G1UIV8_9GAMM</name>
<evidence type="ECO:0000259" key="9">
    <source>
        <dbReference type="Pfam" id="PF08241"/>
    </source>
</evidence>
<gene>
    <name evidence="8 10" type="primary">bioC</name>
    <name evidence="10" type="ORF">CLH61_13650</name>
</gene>
<dbReference type="UniPathway" id="UPA00078"/>
<evidence type="ECO:0000256" key="5">
    <source>
        <dbReference type="ARBA" id="ARBA00022679"/>
    </source>
</evidence>
<evidence type="ECO:0000256" key="8">
    <source>
        <dbReference type="HAMAP-Rule" id="MF_00835"/>
    </source>
</evidence>
<dbReference type="Gene3D" id="3.40.50.150">
    <property type="entry name" value="Vaccinia Virus protein VP39"/>
    <property type="match status" value="1"/>
</dbReference>
<dbReference type="AlphaFoldDB" id="A0A2G1UIV8"/>
<dbReference type="EC" id="2.1.1.197" evidence="3 8"/>
<protein>
    <recommendedName>
        <fullName evidence="3 8">Malonyl-[acyl-carrier protein] O-methyltransferase</fullName>
        <shortName evidence="8">Malonyl-ACP O-methyltransferase</shortName>
        <ecNumber evidence="3 8">2.1.1.197</ecNumber>
    </recommendedName>
    <alternativeName>
        <fullName evidence="8">Biotin synthesis protein BioC</fullName>
    </alternativeName>
</protein>
<sequence>MLDQWPHTSAAATTPATHTTSATIARDFGEASASYDSAARLQRHMGHQLLVRLADATPGDLTDIVDLGCGTGYFTAQLQGLLPTDTGVTGVDLSPGMIDHARGQRSPAIRWLVADACQLPFADASLDLVFSNLMIQWCPDPIPVLEECLRVLRPGGHLLCSTLLDGTLRELALAWEVADPGQPHINRFEPELVLKEALRRAFPGALLQRETVVLEYPGPAALLAELKALGASFKGQGRRPTMTAPGRIRRMCEVYPRAARGGIEASYAAGYIIGRKPANSIQTDSGAR</sequence>
<evidence type="ECO:0000256" key="1">
    <source>
        <dbReference type="ARBA" id="ARBA00000852"/>
    </source>
</evidence>
<evidence type="ECO:0000256" key="6">
    <source>
        <dbReference type="ARBA" id="ARBA00022691"/>
    </source>
</evidence>
<dbReference type="HAMAP" id="MF_00835">
    <property type="entry name" value="BioC"/>
    <property type="match status" value="1"/>
</dbReference>
<keyword evidence="6 8" id="KW-0949">S-adenosyl-L-methionine</keyword>
<dbReference type="GO" id="GO:0010340">
    <property type="term" value="F:carboxyl-O-methyltransferase activity"/>
    <property type="evidence" value="ECO:0007669"/>
    <property type="project" value="UniProtKB-UniRule"/>
</dbReference>
<evidence type="ECO:0000256" key="4">
    <source>
        <dbReference type="ARBA" id="ARBA00022603"/>
    </source>
</evidence>
<evidence type="ECO:0000313" key="10">
    <source>
        <dbReference type="EMBL" id="PHQ14360.1"/>
    </source>
</evidence>
<dbReference type="GO" id="GO:0102130">
    <property type="term" value="F:malonyl-CoA methyltransferase activity"/>
    <property type="evidence" value="ECO:0007669"/>
    <property type="project" value="UniProtKB-EC"/>
</dbReference>
<accession>A0A2G1UIV8</accession>
<dbReference type="GO" id="GO:0009102">
    <property type="term" value="P:biotin biosynthetic process"/>
    <property type="evidence" value="ECO:0007669"/>
    <property type="project" value="UniProtKB-UniRule"/>
</dbReference>
<dbReference type="InterPro" id="IPR013216">
    <property type="entry name" value="Methyltransf_11"/>
</dbReference>
<keyword evidence="5 8" id="KW-0808">Transferase</keyword>